<dbReference type="Gene3D" id="6.10.340.10">
    <property type="match status" value="1"/>
</dbReference>
<dbReference type="CDD" id="cd06225">
    <property type="entry name" value="HAMP"/>
    <property type="match status" value="1"/>
</dbReference>
<dbReference type="InterPro" id="IPR036097">
    <property type="entry name" value="HisK_dim/P_sf"/>
</dbReference>
<name>A0A4Q7PI25_9FLAO</name>
<keyword evidence="10" id="KW-0902">Two-component regulatory system</keyword>
<keyword evidence="9" id="KW-0067">ATP-binding</keyword>
<evidence type="ECO:0000256" key="6">
    <source>
        <dbReference type="ARBA" id="ARBA00022679"/>
    </source>
</evidence>
<dbReference type="EC" id="2.7.13.3" evidence="3"/>
<evidence type="ECO:0000256" key="1">
    <source>
        <dbReference type="ARBA" id="ARBA00000085"/>
    </source>
</evidence>
<keyword evidence="16" id="KW-1185">Reference proteome</keyword>
<dbReference type="Pfam" id="PF00672">
    <property type="entry name" value="HAMP"/>
    <property type="match status" value="1"/>
</dbReference>
<keyword evidence="11 13" id="KW-0472">Membrane</keyword>
<evidence type="ECO:0000256" key="4">
    <source>
        <dbReference type="ARBA" id="ARBA00022475"/>
    </source>
</evidence>
<keyword evidence="6" id="KW-0808">Transferase</keyword>
<dbReference type="SUPFAM" id="SSF158472">
    <property type="entry name" value="HAMP domain-like"/>
    <property type="match status" value="1"/>
</dbReference>
<dbReference type="InterPro" id="IPR050398">
    <property type="entry name" value="HssS/ArlS-like"/>
</dbReference>
<accession>A0A4Q7PI25</accession>
<keyword evidence="13" id="KW-0812">Transmembrane</keyword>
<evidence type="ECO:0000256" key="10">
    <source>
        <dbReference type="ARBA" id="ARBA00023012"/>
    </source>
</evidence>
<dbReference type="PANTHER" id="PTHR45528:SF1">
    <property type="entry name" value="SENSOR HISTIDINE KINASE CPXA"/>
    <property type="match status" value="1"/>
</dbReference>
<comment type="catalytic activity">
    <reaction evidence="1">
        <text>ATP + protein L-histidine = ADP + protein N-phospho-L-histidine.</text>
        <dbReference type="EC" id="2.7.13.3"/>
    </reaction>
</comment>
<evidence type="ECO:0000256" key="3">
    <source>
        <dbReference type="ARBA" id="ARBA00012438"/>
    </source>
</evidence>
<organism evidence="15 16">
    <name type="scientific">Aquimarina brevivitae</name>
    <dbReference type="NCBI Taxonomy" id="323412"/>
    <lineage>
        <taxon>Bacteria</taxon>
        <taxon>Pseudomonadati</taxon>
        <taxon>Bacteroidota</taxon>
        <taxon>Flavobacteriia</taxon>
        <taxon>Flavobacteriales</taxon>
        <taxon>Flavobacteriaceae</taxon>
        <taxon>Aquimarina</taxon>
    </lineage>
</organism>
<dbReference type="PANTHER" id="PTHR45528">
    <property type="entry name" value="SENSOR HISTIDINE KINASE CPXA"/>
    <property type="match status" value="1"/>
</dbReference>
<keyword evidence="12" id="KW-0175">Coiled coil</keyword>
<keyword evidence="7" id="KW-0547">Nucleotide-binding</keyword>
<protein>
    <recommendedName>
        <fullName evidence="3">histidine kinase</fullName>
        <ecNumber evidence="3">2.7.13.3</ecNumber>
    </recommendedName>
</protein>
<keyword evidence="4" id="KW-1003">Cell membrane</keyword>
<dbReference type="GO" id="GO:0000155">
    <property type="term" value="F:phosphorelay sensor kinase activity"/>
    <property type="evidence" value="ECO:0007669"/>
    <property type="project" value="InterPro"/>
</dbReference>
<evidence type="ECO:0000256" key="12">
    <source>
        <dbReference type="SAM" id="Coils"/>
    </source>
</evidence>
<evidence type="ECO:0000259" key="14">
    <source>
        <dbReference type="PROSITE" id="PS50885"/>
    </source>
</evidence>
<feature type="transmembrane region" description="Helical" evidence="13">
    <location>
        <begin position="9"/>
        <end position="29"/>
    </location>
</feature>
<evidence type="ECO:0000256" key="11">
    <source>
        <dbReference type="ARBA" id="ARBA00023136"/>
    </source>
</evidence>
<evidence type="ECO:0000256" key="7">
    <source>
        <dbReference type="ARBA" id="ARBA00022741"/>
    </source>
</evidence>
<keyword evidence="8" id="KW-0418">Kinase</keyword>
<dbReference type="GO" id="GO:0005524">
    <property type="term" value="F:ATP binding"/>
    <property type="evidence" value="ECO:0007669"/>
    <property type="project" value="UniProtKB-KW"/>
</dbReference>
<feature type="transmembrane region" description="Helical" evidence="13">
    <location>
        <begin position="405"/>
        <end position="423"/>
    </location>
</feature>
<dbReference type="OrthoDB" id="1109395at2"/>
<dbReference type="Proteomes" id="UP000292262">
    <property type="component" value="Unassembled WGS sequence"/>
</dbReference>
<dbReference type="RefSeq" id="WP_130286039.1">
    <property type="nucleotide sequence ID" value="NZ_SGXE01000001.1"/>
</dbReference>
<evidence type="ECO:0000256" key="5">
    <source>
        <dbReference type="ARBA" id="ARBA00022553"/>
    </source>
</evidence>
<keyword evidence="5" id="KW-0597">Phosphoprotein</keyword>
<evidence type="ECO:0000313" key="15">
    <source>
        <dbReference type="EMBL" id="RZT00252.1"/>
    </source>
</evidence>
<evidence type="ECO:0000256" key="2">
    <source>
        <dbReference type="ARBA" id="ARBA00004651"/>
    </source>
</evidence>
<keyword evidence="13" id="KW-1133">Transmembrane helix</keyword>
<sequence length="595" mass="68546">MQLSIKQKVLLILFVVSVVPIIGIIIWQYNYAIDSLTNRSFEQLNTIKQIKKKELEWYFSKIRTETGLFAQSKFAVNAMYDFKQAFSELKDVELIEARSGALEKYYTDHLQGIPFEQDMETVLREVLPQNNRTIYLQSQYLKKSRLPREAFNYEKIHERFHKTFSDFVARYDMYDLFLIEDKTGNIVYSVKKEIDFATNLLDGPYANSKIGLLYRDIRDTGLKTTTLMCDFDRYLPSKMAPAAFLAAPIFDERVKIGTMIVQIPLKKINQITTGTQTWQEEGLGDTGETYIVGNDYKMRTDSRFILEEPDDFLETVAKANTASKDQLQLMDHYNTTVLFQPVETTATQKALKGMSGTVITENYRGIEVLSSFIKLDIDDISWVLLAEIDSDEIFYAVKTEARKSLWILILVFLITLLVASFLGKMIYKPIRTLTQSAAALGKGNFDVKVKVNHKGELANLAHSFNEMVVKLKKGREEIIAKNELLSEQRDELQKQSEALKKMNEEILSFNEKLEDLVRQRTAKLKSKNKILLDYAFFNSHKLRAPISNILGLIHLLSVNHSEHDRAQTLSYLQKSAKDLDDMVREAQELLNQKDL</sequence>
<comment type="subcellular location">
    <subcellularLocation>
        <location evidence="2">Cell membrane</location>
        <topology evidence="2">Multi-pass membrane protein</topology>
    </subcellularLocation>
</comment>
<dbReference type="AlphaFoldDB" id="A0A4Q7PI25"/>
<evidence type="ECO:0000256" key="13">
    <source>
        <dbReference type="SAM" id="Phobius"/>
    </source>
</evidence>
<comment type="caution">
    <text evidence="15">The sequence shown here is derived from an EMBL/GenBank/DDBJ whole genome shotgun (WGS) entry which is preliminary data.</text>
</comment>
<feature type="coiled-coil region" evidence="12">
    <location>
        <begin position="475"/>
        <end position="519"/>
    </location>
</feature>
<gene>
    <name evidence="15" type="ORF">EV197_1488</name>
</gene>
<evidence type="ECO:0000313" key="16">
    <source>
        <dbReference type="Proteomes" id="UP000292262"/>
    </source>
</evidence>
<reference evidence="15 16" key="1">
    <citation type="submission" date="2019-02" db="EMBL/GenBank/DDBJ databases">
        <title>Genomic Encyclopedia of Type Strains, Phase IV (KMG-IV): sequencing the most valuable type-strain genomes for metagenomic binning, comparative biology and taxonomic classification.</title>
        <authorList>
            <person name="Goeker M."/>
        </authorList>
    </citation>
    <scope>NUCLEOTIDE SEQUENCE [LARGE SCALE GENOMIC DNA]</scope>
    <source>
        <strain evidence="15 16">DSM 17196</strain>
    </source>
</reference>
<dbReference type="PROSITE" id="PS50885">
    <property type="entry name" value="HAMP"/>
    <property type="match status" value="1"/>
</dbReference>
<dbReference type="EMBL" id="SGXE01000001">
    <property type="protein sequence ID" value="RZT00252.1"/>
    <property type="molecule type" value="Genomic_DNA"/>
</dbReference>
<dbReference type="SMART" id="SM00304">
    <property type="entry name" value="HAMP"/>
    <property type="match status" value="1"/>
</dbReference>
<evidence type="ECO:0000256" key="9">
    <source>
        <dbReference type="ARBA" id="ARBA00022840"/>
    </source>
</evidence>
<dbReference type="GO" id="GO:0005886">
    <property type="term" value="C:plasma membrane"/>
    <property type="evidence" value="ECO:0007669"/>
    <property type="project" value="UniProtKB-SubCell"/>
</dbReference>
<feature type="domain" description="HAMP" evidence="14">
    <location>
        <begin position="424"/>
        <end position="476"/>
    </location>
</feature>
<dbReference type="InterPro" id="IPR003660">
    <property type="entry name" value="HAMP_dom"/>
</dbReference>
<proteinExistence type="predicted"/>
<dbReference type="SUPFAM" id="SSF47384">
    <property type="entry name" value="Homodimeric domain of signal transducing histidine kinase"/>
    <property type="match status" value="1"/>
</dbReference>
<evidence type="ECO:0000256" key="8">
    <source>
        <dbReference type="ARBA" id="ARBA00022777"/>
    </source>
</evidence>